<dbReference type="InterPro" id="IPR027267">
    <property type="entry name" value="AH/BAR_dom_sf"/>
</dbReference>
<name>A0AA85G2C2_9TREM</name>
<dbReference type="WBParaSite" id="SRDH1_72920.6">
    <property type="protein sequence ID" value="SRDH1_72920.6"/>
    <property type="gene ID" value="SRDH1_72920"/>
</dbReference>
<protein>
    <submittedName>
        <fullName evidence="2 3">BAR domain-containing protein</fullName>
    </submittedName>
</protein>
<dbReference type="AlphaFoldDB" id="A0AA85G2C2"/>
<reference evidence="1" key="1">
    <citation type="submission" date="2022-06" db="EMBL/GenBank/DDBJ databases">
        <authorList>
            <person name="Berger JAMES D."/>
            <person name="Berger JAMES D."/>
        </authorList>
    </citation>
    <scope>NUCLEOTIDE SEQUENCE [LARGE SCALE GENOMIC DNA]</scope>
</reference>
<evidence type="ECO:0000313" key="3">
    <source>
        <dbReference type="WBParaSite" id="SRDH1_72920.6"/>
    </source>
</evidence>
<evidence type="ECO:0000313" key="2">
    <source>
        <dbReference type="WBParaSite" id="SRDH1_72920.1"/>
    </source>
</evidence>
<proteinExistence type="predicted"/>
<dbReference type="SUPFAM" id="SSF103657">
    <property type="entry name" value="BAR/IMD domain-like"/>
    <property type="match status" value="1"/>
</dbReference>
<dbReference type="Proteomes" id="UP000050792">
    <property type="component" value="Unassembled WGS sequence"/>
</dbReference>
<accession>A0AA85G2C2</accession>
<dbReference type="WBParaSite" id="SRDH1_72920.1">
    <property type="protein sequence ID" value="SRDH1_72920.1"/>
    <property type="gene ID" value="SRDH1_72920"/>
</dbReference>
<evidence type="ECO:0000313" key="1">
    <source>
        <dbReference type="Proteomes" id="UP000050792"/>
    </source>
</evidence>
<keyword evidence="1" id="KW-1185">Reference proteome</keyword>
<organism evidence="1 3">
    <name type="scientific">Schistosoma rodhaini</name>
    <dbReference type="NCBI Taxonomy" id="6188"/>
    <lineage>
        <taxon>Eukaryota</taxon>
        <taxon>Metazoa</taxon>
        <taxon>Spiralia</taxon>
        <taxon>Lophotrochozoa</taxon>
        <taxon>Platyhelminthes</taxon>
        <taxon>Trematoda</taxon>
        <taxon>Digenea</taxon>
        <taxon>Strigeidida</taxon>
        <taxon>Schistosomatoidea</taxon>
        <taxon>Schistosomatidae</taxon>
        <taxon>Schistosoma</taxon>
    </lineage>
</organism>
<dbReference type="Gene3D" id="1.20.1270.60">
    <property type="entry name" value="Arfaptin homology (AH) domain/BAR domain"/>
    <property type="match status" value="1"/>
</dbReference>
<reference evidence="2 3" key="2">
    <citation type="submission" date="2023-11" db="UniProtKB">
        <authorList>
            <consortium name="WormBaseParasite"/>
        </authorList>
    </citation>
    <scope>IDENTIFICATION</scope>
</reference>
<sequence>MDGHTFACIADYKASYMQKVFGLNQDMSSLDAPADLFKKLVNVLTTWLKTLDEFTKKEEEFANTSQNFSVDPKYWATTSELAYSVGNICECYKNTNQQSLLEPLKKICGTLPSINDIFVEREEILKEINRKCRKIRKTELPEHGNEISGRHKKISQSVDSLTSRLHAIEYIINVNLVDLTSTLEVFLSSSFHAHLDCTYEFFQKASIVNQQMSDLLNTGQNELSLLDKKMDEDMNSIYKLLHLKPEK</sequence>